<feature type="compositionally biased region" description="Basic and acidic residues" evidence="1">
    <location>
        <begin position="53"/>
        <end position="64"/>
    </location>
</feature>
<feature type="region of interest" description="Disordered" evidence="1">
    <location>
        <begin position="45"/>
        <end position="148"/>
    </location>
</feature>
<evidence type="ECO:0000313" key="3">
    <source>
        <dbReference type="Proteomes" id="UP001295444"/>
    </source>
</evidence>
<evidence type="ECO:0000313" key="2">
    <source>
        <dbReference type="EMBL" id="CAH2319043.1"/>
    </source>
</evidence>
<proteinExistence type="predicted"/>
<feature type="compositionally biased region" description="Basic residues" evidence="1">
    <location>
        <begin position="88"/>
        <end position="97"/>
    </location>
</feature>
<dbReference type="AlphaFoldDB" id="A0AAD1T4N0"/>
<organism evidence="2 3">
    <name type="scientific">Pelobates cultripes</name>
    <name type="common">Western spadefoot toad</name>
    <dbReference type="NCBI Taxonomy" id="61616"/>
    <lineage>
        <taxon>Eukaryota</taxon>
        <taxon>Metazoa</taxon>
        <taxon>Chordata</taxon>
        <taxon>Craniata</taxon>
        <taxon>Vertebrata</taxon>
        <taxon>Euteleostomi</taxon>
        <taxon>Amphibia</taxon>
        <taxon>Batrachia</taxon>
        <taxon>Anura</taxon>
        <taxon>Pelobatoidea</taxon>
        <taxon>Pelobatidae</taxon>
        <taxon>Pelobates</taxon>
    </lineage>
</organism>
<feature type="region of interest" description="Disordered" evidence="1">
    <location>
        <begin position="163"/>
        <end position="197"/>
    </location>
</feature>
<protein>
    <submittedName>
        <fullName evidence="2">Uncharacterized protein</fullName>
    </submittedName>
</protein>
<sequence>MADTPGKAALGQTIPQLDKTDPRDHATDTLGVIFDKFWSKLTERAKLAQATGEPDRAEPGHNETRPQQPPRGRQPGRINLTAKPTLYKTHRRRKRAAAGRPTNSRSAERTYIIPTPGGKYLGKTQRPPVGRPSRDPRSRTALPNQGATTLRVEIALVNAGAPAATQARDARHRMTHDAEAHWDSSAGAQLLPTEGVG</sequence>
<accession>A0AAD1T4N0</accession>
<keyword evidence="3" id="KW-1185">Reference proteome</keyword>
<dbReference type="EMBL" id="OW240921">
    <property type="protein sequence ID" value="CAH2319043.1"/>
    <property type="molecule type" value="Genomic_DNA"/>
</dbReference>
<dbReference type="Proteomes" id="UP001295444">
    <property type="component" value="Chromosome 10"/>
</dbReference>
<gene>
    <name evidence="2" type="ORF">PECUL_23A053333</name>
</gene>
<reference evidence="2" key="1">
    <citation type="submission" date="2022-03" db="EMBL/GenBank/DDBJ databases">
        <authorList>
            <person name="Alioto T."/>
            <person name="Alioto T."/>
            <person name="Gomez Garrido J."/>
        </authorList>
    </citation>
    <scope>NUCLEOTIDE SEQUENCE</scope>
</reference>
<name>A0AAD1T4N0_PELCU</name>
<feature type="region of interest" description="Disordered" evidence="1">
    <location>
        <begin position="1"/>
        <end position="26"/>
    </location>
</feature>
<evidence type="ECO:0000256" key="1">
    <source>
        <dbReference type="SAM" id="MobiDB-lite"/>
    </source>
</evidence>